<comment type="cofactor">
    <cofactor evidence="4">
        <name>Mg(2+)</name>
        <dbReference type="ChEBI" id="CHEBI:18420"/>
    </cofactor>
</comment>
<dbReference type="InterPro" id="IPR001926">
    <property type="entry name" value="TrpB-like_PALP"/>
</dbReference>
<evidence type="ECO:0000256" key="4">
    <source>
        <dbReference type="ARBA" id="ARBA00001946"/>
    </source>
</evidence>
<comment type="similarity">
    <text evidence="5">Belongs to the serine/threonine dehydratase family.</text>
</comment>
<protein>
    <submittedName>
        <fullName evidence="10">Serine/Threonine dehydratase</fullName>
    </submittedName>
</protein>
<dbReference type="GO" id="GO:0018114">
    <property type="term" value="F:threonine racemase activity"/>
    <property type="evidence" value="ECO:0007669"/>
    <property type="project" value="TreeGrafter"/>
</dbReference>
<dbReference type="PANTHER" id="PTHR43050:SF1">
    <property type="entry name" value="SERINE RACEMASE"/>
    <property type="match status" value="1"/>
</dbReference>
<evidence type="ECO:0000256" key="2">
    <source>
        <dbReference type="ARBA" id="ARBA00001933"/>
    </source>
</evidence>
<evidence type="ECO:0000256" key="6">
    <source>
        <dbReference type="ARBA" id="ARBA00022842"/>
    </source>
</evidence>
<feature type="domain" description="Tryptophan synthase beta chain-like PALP" evidence="9">
    <location>
        <begin position="381"/>
        <end position="488"/>
    </location>
</feature>
<dbReference type="AlphaFoldDB" id="A0A835Z2N3"/>
<dbReference type="InterPro" id="IPR036052">
    <property type="entry name" value="TrpB-like_PALP_sf"/>
</dbReference>
<keyword evidence="7" id="KW-0663">Pyridoxal phosphate</keyword>
<dbReference type="EMBL" id="JAFCMP010000335">
    <property type="protein sequence ID" value="KAG5181143.1"/>
    <property type="molecule type" value="Genomic_DNA"/>
</dbReference>
<dbReference type="GO" id="GO:0030378">
    <property type="term" value="F:serine racemase activity"/>
    <property type="evidence" value="ECO:0007669"/>
    <property type="project" value="TreeGrafter"/>
</dbReference>
<dbReference type="GO" id="GO:0005524">
    <property type="term" value="F:ATP binding"/>
    <property type="evidence" value="ECO:0007669"/>
    <property type="project" value="TreeGrafter"/>
</dbReference>
<dbReference type="GO" id="GO:0030170">
    <property type="term" value="F:pyridoxal phosphate binding"/>
    <property type="evidence" value="ECO:0007669"/>
    <property type="project" value="InterPro"/>
</dbReference>
<dbReference type="PANTHER" id="PTHR43050">
    <property type="entry name" value="SERINE / THREONINE RACEMASE FAMILY MEMBER"/>
    <property type="match status" value="1"/>
</dbReference>
<organism evidence="10 11">
    <name type="scientific">Tribonema minus</name>
    <dbReference type="NCBI Taxonomy" id="303371"/>
    <lineage>
        <taxon>Eukaryota</taxon>
        <taxon>Sar</taxon>
        <taxon>Stramenopiles</taxon>
        <taxon>Ochrophyta</taxon>
        <taxon>PX clade</taxon>
        <taxon>Xanthophyceae</taxon>
        <taxon>Tribonematales</taxon>
        <taxon>Tribonemataceae</taxon>
        <taxon>Tribonema</taxon>
    </lineage>
</organism>
<evidence type="ECO:0000259" key="9">
    <source>
        <dbReference type="Pfam" id="PF00291"/>
    </source>
</evidence>
<accession>A0A835Z2N3</accession>
<comment type="cofactor">
    <cofactor evidence="2">
        <name>pyridoxal 5'-phosphate</name>
        <dbReference type="ChEBI" id="CHEBI:597326"/>
    </cofactor>
</comment>
<reference evidence="10" key="1">
    <citation type="submission" date="2021-02" db="EMBL/GenBank/DDBJ databases">
        <title>First Annotated Genome of the Yellow-green Alga Tribonema minus.</title>
        <authorList>
            <person name="Mahan K.M."/>
        </authorList>
    </citation>
    <scope>NUCLEOTIDE SEQUENCE</scope>
    <source>
        <strain evidence="10">UTEX B ZZ1240</strain>
    </source>
</reference>
<comment type="cofactor">
    <cofactor evidence="3">
        <name>Mn(2+)</name>
        <dbReference type="ChEBI" id="CHEBI:29035"/>
    </cofactor>
</comment>
<evidence type="ECO:0000256" key="7">
    <source>
        <dbReference type="ARBA" id="ARBA00022898"/>
    </source>
</evidence>
<comment type="cofactor">
    <cofactor evidence="1">
        <name>Ca(2+)</name>
        <dbReference type="ChEBI" id="CHEBI:29108"/>
    </cofactor>
</comment>
<dbReference type="GO" id="GO:0070179">
    <property type="term" value="P:D-serine biosynthetic process"/>
    <property type="evidence" value="ECO:0007669"/>
    <property type="project" value="TreeGrafter"/>
</dbReference>
<sequence length="501" mass="52431">MVRAVEPAANSTGVRPAVKWDAQQAALRRSPERCEHASPPPCCGEPARKPLKPAAKRNRAVLAPRAFHESPPERCPHDTKPQPTFSSSSCGGGWGEREKGEGEGGGVCLASIQAAARRIEPYVHRTPVMTCEGIDKLAGHGRQLIFKCELFQKTGSFKARGACNATLLLPPSCRAVVTHSSGNHAQALAWAAQVRGVRAHCVMPNDASAAKAARVRGVRAHCVMPNDASPAKAARVRDYGADVVLCTPSYGARVSTAAALVREHDAVLVHSSNDPRVIDGQGTVGLELVEQVREMCGGADLDAVIVPVGGGGLLAGVAVAVRALCPRALVIGAEPSAADDAARSKVRFCCGVYCAYAGSAMCLEVLVRRFRSVSEVRCALAIGAQPSAADGAARSKAAGMLLEHDTLPDTLADGLRTVLGSWTWPVVRDQVDCIVTVSEDEIRASLRLVYERLKLAIEPSAAVGVAAALSDAVAAMPGLRRIGVVLCGGNVDMAQLARLLA</sequence>
<dbReference type="InterPro" id="IPR000634">
    <property type="entry name" value="Ser/Thr_deHydtase_PyrdxlP-BS"/>
</dbReference>
<dbReference type="GO" id="GO:0003941">
    <property type="term" value="F:L-serine ammonia-lyase activity"/>
    <property type="evidence" value="ECO:0007669"/>
    <property type="project" value="TreeGrafter"/>
</dbReference>
<gene>
    <name evidence="10" type="ORF">JKP88DRAFT_263653</name>
</gene>
<feature type="compositionally biased region" description="Basic and acidic residues" evidence="8">
    <location>
        <begin position="67"/>
        <end position="80"/>
    </location>
</feature>
<name>A0A835Z2N3_9STRA</name>
<keyword evidence="11" id="KW-1185">Reference proteome</keyword>
<evidence type="ECO:0000256" key="5">
    <source>
        <dbReference type="ARBA" id="ARBA00010869"/>
    </source>
</evidence>
<evidence type="ECO:0000313" key="10">
    <source>
        <dbReference type="EMBL" id="KAG5181143.1"/>
    </source>
</evidence>
<dbReference type="GO" id="GO:0000287">
    <property type="term" value="F:magnesium ion binding"/>
    <property type="evidence" value="ECO:0007669"/>
    <property type="project" value="TreeGrafter"/>
</dbReference>
<dbReference type="Proteomes" id="UP000664859">
    <property type="component" value="Unassembled WGS sequence"/>
</dbReference>
<evidence type="ECO:0000256" key="8">
    <source>
        <dbReference type="SAM" id="MobiDB-lite"/>
    </source>
</evidence>
<feature type="region of interest" description="Disordered" evidence="8">
    <location>
        <begin position="1"/>
        <end position="50"/>
    </location>
</feature>
<dbReference type="SUPFAM" id="SSF53686">
    <property type="entry name" value="Tryptophan synthase beta subunit-like PLP-dependent enzymes"/>
    <property type="match status" value="2"/>
</dbReference>
<proteinExistence type="inferred from homology"/>
<comment type="caution">
    <text evidence="10">The sequence shown here is derived from an EMBL/GenBank/DDBJ whole genome shotgun (WGS) entry which is preliminary data.</text>
</comment>
<evidence type="ECO:0000313" key="11">
    <source>
        <dbReference type="Proteomes" id="UP000664859"/>
    </source>
</evidence>
<keyword evidence="6" id="KW-0460">Magnesium</keyword>
<dbReference type="Gene3D" id="3.40.50.1100">
    <property type="match status" value="4"/>
</dbReference>
<dbReference type="Pfam" id="PF00291">
    <property type="entry name" value="PALP"/>
    <property type="match status" value="2"/>
</dbReference>
<dbReference type="PROSITE" id="PS00165">
    <property type="entry name" value="DEHYDRATASE_SER_THR"/>
    <property type="match status" value="1"/>
</dbReference>
<evidence type="ECO:0000256" key="3">
    <source>
        <dbReference type="ARBA" id="ARBA00001936"/>
    </source>
</evidence>
<evidence type="ECO:0000256" key="1">
    <source>
        <dbReference type="ARBA" id="ARBA00001913"/>
    </source>
</evidence>
<feature type="region of interest" description="Disordered" evidence="8">
    <location>
        <begin position="67"/>
        <end position="98"/>
    </location>
</feature>
<feature type="domain" description="Tryptophan synthase beta chain-like PALP" evidence="9">
    <location>
        <begin position="208"/>
        <end position="355"/>
    </location>
</feature>
<dbReference type="OrthoDB" id="271064at2759"/>